<reference evidence="1" key="1">
    <citation type="submission" date="2019-08" db="EMBL/GenBank/DDBJ databases">
        <authorList>
            <person name="Kucharzyk K."/>
            <person name="Murdoch R.W."/>
            <person name="Higgins S."/>
            <person name="Loffler F."/>
        </authorList>
    </citation>
    <scope>NUCLEOTIDE SEQUENCE</scope>
</reference>
<organism evidence="1">
    <name type="scientific">bioreactor metagenome</name>
    <dbReference type="NCBI Taxonomy" id="1076179"/>
    <lineage>
        <taxon>unclassified sequences</taxon>
        <taxon>metagenomes</taxon>
        <taxon>ecological metagenomes</taxon>
    </lineage>
</organism>
<dbReference type="AlphaFoldDB" id="A0A645E8X1"/>
<accession>A0A645E8X1</accession>
<gene>
    <name evidence="1" type="ORF">SDC9_145227</name>
</gene>
<sequence length="299" mass="34070">MVSGLWETEIKKLSAIISTWKEILPPKGFEVRFSGINNSFEMSFAAYIKREGQRTTHSATSISFSINNPADICGMTVVDGIYIKPVECGFFQGFPKFSASGYETVVITKQKLPIFVPATREEFLNAMIAKAQKDYPQSEKFTESKASKEIEEMERVYRQLLEVDKTAAEEVKKGIDEIKKELKGMVTKDEDYYPDLLKKELDKMPENERKLPAFFSLSAIDERVSVSGLVKVGHNKGADTLVKVNPALDKILSQAKYTRFLTIHMQQEQGENGFHLADSKIRELMKNELIWKRIYESIK</sequence>
<name>A0A645E8X1_9ZZZZ</name>
<comment type="caution">
    <text evidence="1">The sequence shown here is derived from an EMBL/GenBank/DDBJ whole genome shotgun (WGS) entry which is preliminary data.</text>
</comment>
<protein>
    <submittedName>
        <fullName evidence="1">Uncharacterized protein</fullName>
    </submittedName>
</protein>
<evidence type="ECO:0000313" key="1">
    <source>
        <dbReference type="EMBL" id="MPM98046.1"/>
    </source>
</evidence>
<proteinExistence type="predicted"/>
<dbReference type="EMBL" id="VSSQ01044244">
    <property type="protein sequence ID" value="MPM98046.1"/>
    <property type="molecule type" value="Genomic_DNA"/>
</dbReference>